<protein>
    <submittedName>
        <fullName evidence="2">Uncharacterized protein</fullName>
    </submittedName>
</protein>
<sequence>MPRHASLRSRTCREHGEHGAAPAGRIRVLLTARSTHGWWKQLTSRHPDLVSATAVTLDPRAVYRHYTPAQVQELAELSFSKHILALHRADIHDDWDAYEAADHRAARARQTRQQRQRRRCAGRSG</sequence>
<evidence type="ECO:0000256" key="1">
    <source>
        <dbReference type="SAM" id="MobiDB-lite"/>
    </source>
</evidence>
<evidence type="ECO:0000313" key="2">
    <source>
        <dbReference type="EMBL" id="OEU94863.1"/>
    </source>
</evidence>
<dbReference type="AlphaFoldDB" id="A0A1E7JVY9"/>
<dbReference type="EMBL" id="LJGT01000032">
    <property type="protein sequence ID" value="OEU94863.1"/>
    <property type="molecule type" value="Genomic_DNA"/>
</dbReference>
<organism evidence="2 3">
    <name type="scientific">Streptomyces abyssalis</name>
    <dbReference type="NCBI Taxonomy" id="933944"/>
    <lineage>
        <taxon>Bacteria</taxon>
        <taxon>Bacillati</taxon>
        <taxon>Actinomycetota</taxon>
        <taxon>Actinomycetes</taxon>
        <taxon>Kitasatosporales</taxon>
        <taxon>Streptomycetaceae</taxon>
        <taxon>Streptomyces</taxon>
    </lineage>
</organism>
<proteinExistence type="predicted"/>
<name>A0A1E7JVY9_9ACTN</name>
<reference evidence="2 3" key="1">
    <citation type="journal article" date="2016" name="Front. Microbiol.">
        <title>Comparative Genomics Analysis of Streptomyces Species Reveals Their Adaptation to the Marine Environment and Their Diversity at the Genomic Level.</title>
        <authorList>
            <person name="Tian X."/>
            <person name="Zhang Z."/>
            <person name="Yang T."/>
            <person name="Chen M."/>
            <person name="Li J."/>
            <person name="Chen F."/>
            <person name="Yang J."/>
            <person name="Li W."/>
            <person name="Zhang B."/>
            <person name="Zhang Z."/>
            <person name="Wu J."/>
            <person name="Zhang C."/>
            <person name="Long L."/>
            <person name="Xiao J."/>
        </authorList>
    </citation>
    <scope>NUCLEOTIDE SEQUENCE [LARGE SCALE GENOMIC DNA]</scope>
    <source>
        <strain evidence="2 3">SCSIO 10390</strain>
    </source>
</reference>
<gene>
    <name evidence="2" type="ORF">AN215_00175</name>
</gene>
<keyword evidence="3" id="KW-1185">Reference proteome</keyword>
<dbReference type="Proteomes" id="UP000176087">
    <property type="component" value="Unassembled WGS sequence"/>
</dbReference>
<dbReference type="OrthoDB" id="3218567at2"/>
<dbReference type="RefSeq" id="WP_070008658.1">
    <property type="nucleotide sequence ID" value="NZ_LJGS01000032.1"/>
</dbReference>
<dbReference type="PATRIC" id="fig|933944.5.peg.42"/>
<comment type="caution">
    <text evidence="2">The sequence shown here is derived from an EMBL/GenBank/DDBJ whole genome shotgun (WGS) entry which is preliminary data.</text>
</comment>
<evidence type="ECO:0000313" key="3">
    <source>
        <dbReference type="Proteomes" id="UP000176087"/>
    </source>
</evidence>
<feature type="region of interest" description="Disordered" evidence="1">
    <location>
        <begin position="106"/>
        <end position="125"/>
    </location>
</feature>
<feature type="region of interest" description="Disordered" evidence="1">
    <location>
        <begin position="1"/>
        <end position="20"/>
    </location>
</feature>
<accession>A0A1E7JVY9</accession>